<gene>
    <name evidence="1" type="ORF">SS1G_02955</name>
</gene>
<reference evidence="2" key="1">
    <citation type="journal article" date="2011" name="PLoS Genet.">
        <title>Genomic analysis of the necrotrophic fungal pathogens Sclerotinia sclerotiorum and Botrytis cinerea.</title>
        <authorList>
            <person name="Amselem J."/>
            <person name="Cuomo C.A."/>
            <person name="van Kan J.A."/>
            <person name="Viaud M."/>
            <person name="Benito E.P."/>
            <person name="Couloux A."/>
            <person name="Coutinho P.M."/>
            <person name="de Vries R.P."/>
            <person name="Dyer P.S."/>
            <person name="Fillinger S."/>
            <person name="Fournier E."/>
            <person name="Gout L."/>
            <person name="Hahn M."/>
            <person name="Kohn L."/>
            <person name="Lapalu N."/>
            <person name="Plummer K.M."/>
            <person name="Pradier J.M."/>
            <person name="Quevillon E."/>
            <person name="Sharon A."/>
            <person name="Simon A."/>
            <person name="ten Have A."/>
            <person name="Tudzynski B."/>
            <person name="Tudzynski P."/>
            <person name="Wincker P."/>
            <person name="Andrew M."/>
            <person name="Anthouard V."/>
            <person name="Beever R.E."/>
            <person name="Beffa R."/>
            <person name="Benoit I."/>
            <person name="Bouzid O."/>
            <person name="Brault B."/>
            <person name="Chen Z."/>
            <person name="Choquer M."/>
            <person name="Collemare J."/>
            <person name="Cotton P."/>
            <person name="Danchin E.G."/>
            <person name="Da Silva C."/>
            <person name="Gautier A."/>
            <person name="Giraud C."/>
            <person name="Giraud T."/>
            <person name="Gonzalez C."/>
            <person name="Grossetete S."/>
            <person name="Guldener U."/>
            <person name="Henrissat B."/>
            <person name="Howlett B.J."/>
            <person name="Kodira C."/>
            <person name="Kretschmer M."/>
            <person name="Lappartient A."/>
            <person name="Leroch M."/>
            <person name="Levis C."/>
            <person name="Mauceli E."/>
            <person name="Neuveglise C."/>
            <person name="Oeser B."/>
            <person name="Pearson M."/>
            <person name="Poulain J."/>
            <person name="Poussereau N."/>
            <person name="Quesneville H."/>
            <person name="Rascle C."/>
            <person name="Schumacher J."/>
            <person name="Segurens B."/>
            <person name="Sexton A."/>
            <person name="Silva E."/>
            <person name="Sirven C."/>
            <person name="Soanes D.M."/>
            <person name="Talbot N.J."/>
            <person name="Templeton M."/>
            <person name="Yandava C."/>
            <person name="Yarden O."/>
            <person name="Zeng Q."/>
            <person name="Rollins J.A."/>
            <person name="Lebrun M.H."/>
            <person name="Dickman M."/>
        </authorList>
    </citation>
    <scope>NUCLEOTIDE SEQUENCE [LARGE SCALE GENOMIC DNA]</scope>
    <source>
        <strain evidence="2">ATCC 18683 / 1980 / Ss-1</strain>
    </source>
</reference>
<dbReference type="HOGENOM" id="CLU_2442192_0_0_1"/>
<evidence type="ECO:0000313" key="1">
    <source>
        <dbReference type="EMBL" id="EDO00095.1"/>
    </source>
</evidence>
<accession>A7ECB6</accession>
<protein>
    <submittedName>
        <fullName evidence="1">Uncharacterized protein</fullName>
    </submittedName>
</protein>
<dbReference type="RefSeq" id="XP_001596732.1">
    <property type="nucleotide sequence ID" value="XM_001596682.1"/>
</dbReference>
<evidence type="ECO:0000313" key="2">
    <source>
        <dbReference type="Proteomes" id="UP000001312"/>
    </source>
</evidence>
<dbReference type="GeneID" id="5493007"/>
<dbReference type="KEGG" id="ssl:SS1G_02955"/>
<organism evidence="1 2">
    <name type="scientific">Sclerotinia sclerotiorum (strain ATCC 18683 / 1980 / Ss-1)</name>
    <name type="common">White mold</name>
    <name type="synonym">Whetzelinia sclerotiorum</name>
    <dbReference type="NCBI Taxonomy" id="665079"/>
    <lineage>
        <taxon>Eukaryota</taxon>
        <taxon>Fungi</taxon>
        <taxon>Dikarya</taxon>
        <taxon>Ascomycota</taxon>
        <taxon>Pezizomycotina</taxon>
        <taxon>Leotiomycetes</taxon>
        <taxon>Helotiales</taxon>
        <taxon>Sclerotiniaceae</taxon>
        <taxon>Sclerotinia</taxon>
    </lineage>
</organism>
<keyword evidence="2" id="KW-1185">Reference proteome</keyword>
<dbReference type="AlphaFoldDB" id="A7ECB6"/>
<name>A7ECB6_SCLS1</name>
<dbReference type="Proteomes" id="UP000001312">
    <property type="component" value="Unassembled WGS sequence"/>
</dbReference>
<dbReference type="InParanoid" id="A7ECB6"/>
<proteinExistence type="predicted"/>
<sequence length="90" mass="9992">MSVSNKTELRLTLRLGATNQTFMQEKIIFSSSVQVNSDSGPSMGEEKEKRIVNRIAIRAQQPAAKIGGRPIDGWPFVSPQMSSRAFTAYF</sequence>
<dbReference type="EMBL" id="CH476623">
    <property type="protein sequence ID" value="EDO00095.1"/>
    <property type="molecule type" value="Genomic_DNA"/>
</dbReference>